<dbReference type="InterPro" id="IPR050129">
    <property type="entry name" value="Zn_alcohol_dh"/>
</dbReference>
<proteinExistence type="predicted"/>
<dbReference type="EMBL" id="UINC01006661">
    <property type="protein sequence ID" value="SVA28887.1"/>
    <property type="molecule type" value="Genomic_DNA"/>
</dbReference>
<protein>
    <recommendedName>
        <fullName evidence="5">Enoyl reductase (ER) domain-containing protein</fullName>
    </recommendedName>
</protein>
<dbReference type="PANTHER" id="PTHR43401">
    <property type="entry name" value="L-THREONINE 3-DEHYDROGENASE"/>
    <property type="match status" value="1"/>
</dbReference>
<dbReference type="InterPro" id="IPR011032">
    <property type="entry name" value="GroES-like_sf"/>
</dbReference>
<evidence type="ECO:0000259" key="2">
    <source>
        <dbReference type="Pfam" id="PF00107"/>
    </source>
</evidence>
<dbReference type="InterPro" id="IPR013154">
    <property type="entry name" value="ADH-like_N"/>
</dbReference>
<organism evidence="4">
    <name type="scientific">marine metagenome</name>
    <dbReference type="NCBI Taxonomy" id="408172"/>
    <lineage>
        <taxon>unclassified sequences</taxon>
        <taxon>metagenomes</taxon>
        <taxon>ecological metagenomes</taxon>
    </lineage>
</organism>
<name>A0A381UNI0_9ZZZZ</name>
<dbReference type="InterPro" id="IPR036291">
    <property type="entry name" value="NAD(P)-bd_dom_sf"/>
</dbReference>
<dbReference type="Pfam" id="PF08240">
    <property type="entry name" value="ADH_N"/>
    <property type="match status" value="1"/>
</dbReference>
<gene>
    <name evidence="4" type="ORF">METZ01_LOCUS81741</name>
</gene>
<sequence>MFAARIASPKKYEIDDIEIPVINDGQCLIKLERWSVCGSDIRHAYGPVHPEEEYPMRHGGACHECAGTIVESKSDKFKVGQRVIVLPGQDGPGGLVEYYPGDEGRMALLPDHGDLGEWLMCQPSGTVLYSCQQMGTILGKDVVVMGQGSIGLSFTAIVARAGARRVIAVDPLDYRLEWGKKFGATHTINPDKDDVDEALAEITDGKLADISVEASGFPDALSAAIRSATKHGKVIIFGIQAGPTGRKTEIDTSIFLKNAPTIIPTSGAGSGDPIGHIDRMIELKGRGWWDPGEMKTHEMKFDNVQEAYDQYERYEDNVVKVLMSNE</sequence>
<keyword evidence="1" id="KW-0560">Oxidoreductase</keyword>
<dbReference type="Gene3D" id="3.40.50.720">
    <property type="entry name" value="NAD(P)-binding Rossmann-like Domain"/>
    <property type="match status" value="1"/>
</dbReference>
<dbReference type="Gene3D" id="3.90.180.10">
    <property type="entry name" value="Medium-chain alcohol dehydrogenases, catalytic domain"/>
    <property type="match status" value="2"/>
</dbReference>
<evidence type="ECO:0008006" key="5">
    <source>
        <dbReference type="Google" id="ProtNLM"/>
    </source>
</evidence>
<dbReference type="AlphaFoldDB" id="A0A381UNI0"/>
<dbReference type="Pfam" id="PF00107">
    <property type="entry name" value="ADH_zinc_N"/>
    <property type="match status" value="1"/>
</dbReference>
<feature type="domain" description="Alcohol dehydrogenase-like N-terminal" evidence="3">
    <location>
        <begin position="24"/>
        <end position="87"/>
    </location>
</feature>
<evidence type="ECO:0000313" key="4">
    <source>
        <dbReference type="EMBL" id="SVA28887.1"/>
    </source>
</evidence>
<evidence type="ECO:0000259" key="3">
    <source>
        <dbReference type="Pfam" id="PF08240"/>
    </source>
</evidence>
<dbReference type="PANTHER" id="PTHR43401:SF2">
    <property type="entry name" value="L-THREONINE 3-DEHYDROGENASE"/>
    <property type="match status" value="1"/>
</dbReference>
<reference evidence="4" key="1">
    <citation type="submission" date="2018-05" db="EMBL/GenBank/DDBJ databases">
        <authorList>
            <person name="Lanie J.A."/>
            <person name="Ng W.-L."/>
            <person name="Kazmierczak K.M."/>
            <person name="Andrzejewski T.M."/>
            <person name="Davidsen T.M."/>
            <person name="Wayne K.J."/>
            <person name="Tettelin H."/>
            <person name="Glass J.I."/>
            <person name="Rusch D."/>
            <person name="Podicherti R."/>
            <person name="Tsui H.-C.T."/>
            <person name="Winkler M.E."/>
        </authorList>
    </citation>
    <scope>NUCLEOTIDE SEQUENCE</scope>
</reference>
<dbReference type="SUPFAM" id="SSF50129">
    <property type="entry name" value="GroES-like"/>
    <property type="match status" value="1"/>
</dbReference>
<feature type="domain" description="Alcohol dehydrogenase-like C-terminal" evidence="2">
    <location>
        <begin position="150"/>
        <end position="265"/>
    </location>
</feature>
<dbReference type="InterPro" id="IPR013149">
    <property type="entry name" value="ADH-like_C"/>
</dbReference>
<dbReference type="SUPFAM" id="SSF51735">
    <property type="entry name" value="NAD(P)-binding Rossmann-fold domains"/>
    <property type="match status" value="1"/>
</dbReference>
<evidence type="ECO:0000256" key="1">
    <source>
        <dbReference type="ARBA" id="ARBA00023002"/>
    </source>
</evidence>
<accession>A0A381UNI0</accession>
<dbReference type="GO" id="GO:0016491">
    <property type="term" value="F:oxidoreductase activity"/>
    <property type="evidence" value="ECO:0007669"/>
    <property type="project" value="UniProtKB-KW"/>
</dbReference>